<dbReference type="Proteomes" id="UP000315496">
    <property type="component" value="Chromosome 5"/>
</dbReference>
<dbReference type="VEuPathDB" id="GiardiaDB:GMRT_13927"/>
<dbReference type="AlphaFoldDB" id="A0A4Z1T1Q9"/>
<evidence type="ECO:0000313" key="4">
    <source>
        <dbReference type="EMBL" id="TNJ26489.1"/>
    </source>
</evidence>
<accession>A0A4Z1T1Q9</accession>
<evidence type="ECO:0000256" key="2">
    <source>
        <dbReference type="SAM" id="MobiDB-lite"/>
    </source>
</evidence>
<feature type="region of interest" description="Disordered" evidence="2">
    <location>
        <begin position="1"/>
        <end position="39"/>
    </location>
</feature>
<feature type="coiled-coil region" evidence="1">
    <location>
        <begin position="55"/>
        <end position="89"/>
    </location>
</feature>
<name>A0A4Z1T1Q9_GIAMU</name>
<proteinExistence type="predicted"/>
<dbReference type="InterPro" id="IPR004827">
    <property type="entry name" value="bZIP"/>
</dbReference>
<sequence>MDFGFLPDMGDLPFDQEPYGEEVLTSSVPTTETKDKRNRERLASQRYREKQRAAKARNEVTLARLSEQNAQLQAENALLRNQVQGIFRELIYSIDSLRTAVLGASGEKAADLNYVYSESPQALASYTLPHTSYDVIPTHSPTTTIDSPASTGHQAYSILLLFLLFVIPSTLFPYLQGGRNWSRTPMVESLTNVYSNDLLTPPTGTAATATGTRPGEYGYTISSSHMVSDTCDDKGLLAPLTTVPLLGLKTDMTERALCTELSVSDKIHVDVARKICEEVNASDPAAVDTLALIIRAQLQATCSKEEGMSVTLRKTD</sequence>
<evidence type="ECO:0000259" key="3">
    <source>
        <dbReference type="Pfam" id="PF07716"/>
    </source>
</evidence>
<evidence type="ECO:0000313" key="5">
    <source>
        <dbReference type="Proteomes" id="UP000315496"/>
    </source>
</evidence>
<organism evidence="4 5">
    <name type="scientific">Giardia muris</name>
    <dbReference type="NCBI Taxonomy" id="5742"/>
    <lineage>
        <taxon>Eukaryota</taxon>
        <taxon>Metamonada</taxon>
        <taxon>Diplomonadida</taxon>
        <taxon>Hexamitidae</taxon>
        <taxon>Giardiinae</taxon>
        <taxon>Giardia</taxon>
    </lineage>
</organism>
<dbReference type="CDD" id="cd14686">
    <property type="entry name" value="bZIP"/>
    <property type="match status" value="1"/>
</dbReference>
<evidence type="ECO:0000256" key="1">
    <source>
        <dbReference type="SAM" id="Coils"/>
    </source>
</evidence>
<comment type="caution">
    <text evidence="4">The sequence shown here is derived from an EMBL/GenBank/DDBJ whole genome shotgun (WGS) entry which is preliminary data.</text>
</comment>
<protein>
    <submittedName>
        <fullName evidence="4">BZIP transcription factor domain protein</fullName>
    </submittedName>
</protein>
<dbReference type="Pfam" id="PF07716">
    <property type="entry name" value="bZIP_2"/>
    <property type="match status" value="1"/>
</dbReference>
<dbReference type="Gene3D" id="1.20.5.170">
    <property type="match status" value="1"/>
</dbReference>
<reference evidence="4 5" key="1">
    <citation type="submission" date="2019-05" db="EMBL/GenBank/DDBJ databases">
        <title>The compact genome of Giardia muris reveals important steps in the evolution of intestinal protozoan parasites.</title>
        <authorList>
            <person name="Xu F."/>
            <person name="Jimenez-Gonzalez A."/>
            <person name="Einarsson E."/>
            <person name="Astvaldsson A."/>
            <person name="Peirasmaki D."/>
            <person name="Eckmann L."/>
            <person name="Andersson J.O."/>
            <person name="Svard S.G."/>
            <person name="Jerlstrom-Hultqvist J."/>
        </authorList>
    </citation>
    <scope>NUCLEOTIDE SEQUENCE [LARGE SCALE GENOMIC DNA]</scope>
    <source>
        <strain evidence="4 5">Roberts-Thomson</strain>
    </source>
</reference>
<feature type="domain" description="BZIP" evidence="3">
    <location>
        <begin position="32"/>
        <end position="81"/>
    </location>
</feature>
<keyword evidence="5" id="KW-1185">Reference proteome</keyword>
<keyword evidence="1" id="KW-0175">Coiled coil</keyword>
<dbReference type="EMBL" id="VDLU01000005">
    <property type="protein sequence ID" value="TNJ26489.1"/>
    <property type="molecule type" value="Genomic_DNA"/>
</dbReference>
<dbReference type="GO" id="GO:0003700">
    <property type="term" value="F:DNA-binding transcription factor activity"/>
    <property type="evidence" value="ECO:0007669"/>
    <property type="project" value="InterPro"/>
</dbReference>
<gene>
    <name evidence="4" type="ORF">GMRT_13927</name>
</gene>